<proteinExistence type="predicted"/>
<gene>
    <name evidence="1" type="ORF">LTS18_013175</name>
</gene>
<dbReference type="Proteomes" id="UP001186974">
    <property type="component" value="Unassembled WGS sequence"/>
</dbReference>
<name>A0ACC3CWS6_9PEZI</name>
<keyword evidence="2" id="KW-1185">Reference proteome</keyword>
<comment type="caution">
    <text evidence="1">The sequence shown here is derived from an EMBL/GenBank/DDBJ whole genome shotgun (WGS) entry which is preliminary data.</text>
</comment>
<sequence length="219" mass="23179">MSGPGDTAIVAPAHRRSTPPSQSQQHQQGCSTMSASPEDDMSAAALAHAANANDVVADGGHATTSPATTASTTPTTTTTTGAAGAPAAAGTGTGTAVFEPAKPSTFLHVHRPRELEVQPMSTPRAREQRPLGPLDREQVEGLRAIRAFLKVRTSYDVLPLSFRLIIFDTALLVKKSLNILIQNGIVSAPLWDSKTSTFAGLLTTSDYINVIQYYWQNPD</sequence>
<accession>A0ACC3CWS6</accession>
<evidence type="ECO:0000313" key="1">
    <source>
        <dbReference type="EMBL" id="KAK3047322.1"/>
    </source>
</evidence>
<dbReference type="EMBL" id="JAWDJW010010368">
    <property type="protein sequence ID" value="KAK3047322.1"/>
    <property type="molecule type" value="Genomic_DNA"/>
</dbReference>
<feature type="non-terminal residue" evidence="1">
    <location>
        <position position="219"/>
    </location>
</feature>
<organism evidence="1 2">
    <name type="scientific">Coniosporium uncinatum</name>
    <dbReference type="NCBI Taxonomy" id="93489"/>
    <lineage>
        <taxon>Eukaryota</taxon>
        <taxon>Fungi</taxon>
        <taxon>Dikarya</taxon>
        <taxon>Ascomycota</taxon>
        <taxon>Pezizomycotina</taxon>
        <taxon>Dothideomycetes</taxon>
        <taxon>Dothideomycetes incertae sedis</taxon>
        <taxon>Coniosporium</taxon>
    </lineage>
</organism>
<reference evidence="1" key="1">
    <citation type="submission" date="2024-09" db="EMBL/GenBank/DDBJ databases">
        <title>Black Yeasts Isolated from many extreme environments.</title>
        <authorList>
            <person name="Coleine C."/>
            <person name="Stajich J.E."/>
            <person name="Selbmann L."/>
        </authorList>
    </citation>
    <scope>NUCLEOTIDE SEQUENCE</scope>
    <source>
        <strain evidence="1">CCFEE 5737</strain>
    </source>
</reference>
<protein>
    <submittedName>
        <fullName evidence="1">Uncharacterized protein</fullName>
    </submittedName>
</protein>
<evidence type="ECO:0000313" key="2">
    <source>
        <dbReference type="Proteomes" id="UP001186974"/>
    </source>
</evidence>